<dbReference type="eggNOG" id="COG1105">
    <property type="taxonomic scope" value="Bacteria"/>
</dbReference>
<dbReference type="FunFam" id="3.40.1190.20:FF:000001">
    <property type="entry name" value="Phosphofructokinase"/>
    <property type="match status" value="1"/>
</dbReference>
<evidence type="ECO:0000256" key="5">
    <source>
        <dbReference type="ARBA" id="ARBA00022840"/>
    </source>
</evidence>
<dbReference type="GO" id="GO:0008662">
    <property type="term" value="F:1-phosphofructokinase activity"/>
    <property type="evidence" value="ECO:0007669"/>
    <property type="project" value="InterPro"/>
</dbReference>
<proteinExistence type="inferred from homology"/>
<keyword evidence="2 6" id="KW-0808">Transferase</keyword>
<dbReference type="GO" id="GO:0005829">
    <property type="term" value="C:cytosol"/>
    <property type="evidence" value="ECO:0007669"/>
    <property type="project" value="TreeGrafter"/>
</dbReference>
<dbReference type="InterPro" id="IPR022463">
    <property type="entry name" value="1-PFruKinase"/>
</dbReference>
<dbReference type="Pfam" id="PF00294">
    <property type="entry name" value="PfkB"/>
    <property type="match status" value="1"/>
</dbReference>
<evidence type="ECO:0000256" key="1">
    <source>
        <dbReference type="ARBA" id="ARBA00010688"/>
    </source>
</evidence>
<dbReference type="GO" id="GO:0005524">
    <property type="term" value="F:ATP binding"/>
    <property type="evidence" value="ECO:0007669"/>
    <property type="project" value="UniProtKB-KW"/>
</dbReference>
<keyword evidence="3" id="KW-0547">Nucleotide-binding</keyword>
<keyword evidence="4 8" id="KW-0418">Kinase</keyword>
<feature type="domain" description="Carbohydrate kinase PfkB" evidence="7">
    <location>
        <begin position="12"/>
        <end position="290"/>
    </location>
</feature>
<comment type="similarity">
    <text evidence="1">Belongs to the carbohydrate kinase PfkB family.</text>
</comment>
<evidence type="ECO:0000256" key="6">
    <source>
        <dbReference type="PIRNR" id="PIRNR000535"/>
    </source>
</evidence>
<dbReference type="InterPro" id="IPR011611">
    <property type="entry name" value="PfkB_dom"/>
</dbReference>
<dbReference type="PRINTS" id="PR00990">
    <property type="entry name" value="RIBOKINASE"/>
</dbReference>
<gene>
    <name evidence="8" type="ordered locus">Deipe_0700</name>
</gene>
<dbReference type="HOGENOM" id="CLU_050013_0_2_0"/>
<name>K9ZYK0_DEIPD</name>
<evidence type="ECO:0000256" key="2">
    <source>
        <dbReference type="ARBA" id="ARBA00022679"/>
    </source>
</evidence>
<dbReference type="CDD" id="cd01164">
    <property type="entry name" value="FruK_PfkB_like"/>
    <property type="match status" value="1"/>
</dbReference>
<dbReference type="PATRIC" id="fig|937777.3.peg.705"/>
<dbReference type="GO" id="GO:0016052">
    <property type="term" value="P:carbohydrate catabolic process"/>
    <property type="evidence" value="ECO:0007669"/>
    <property type="project" value="UniProtKB-ARBA"/>
</dbReference>
<dbReference type="GO" id="GO:0044281">
    <property type="term" value="P:small molecule metabolic process"/>
    <property type="evidence" value="ECO:0007669"/>
    <property type="project" value="UniProtKB-ARBA"/>
</dbReference>
<dbReference type="InterPro" id="IPR002139">
    <property type="entry name" value="Ribo/fructo_kinase"/>
</dbReference>
<dbReference type="NCBIfam" id="TIGR03828">
    <property type="entry name" value="pfkB"/>
    <property type="match status" value="1"/>
</dbReference>
<organism evidence="8 9">
    <name type="scientific">Deinococcus peraridilitoris (strain DSM 19664 / LMG 22246 / CIP 109416 / KR-200)</name>
    <dbReference type="NCBI Taxonomy" id="937777"/>
    <lineage>
        <taxon>Bacteria</taxon>
        <taxon>Thermotogati</taxon>
        <taxon>Deinococcota</taxon>
        <taxon>Deinococci</taxon>
        <taxon>Deinococcales</taxon>
        <taxon>Deinococcaceae</taxon>
        <taxon>Deinococcus</taxon>
    </lineage>
</organism>
<evidence type="ECO:0000256" key="3">
    <source>
        <dbReference type="ARBA" id="ARBA00022741"/>
    </source>
</evidence>
<dbReference type="InterPro" id="IPR017583">
    <property type="entry name" value="Tagatose/fructose_Pkinase"/>
</dbReference>
<reference evidence="9" key="1">
    <citation type="submission" date="2012-03" db="EMBL/GenBank/DDBJ databases">
        <title>Complete sequence of chromosome of Deinococcus peraridilitoris DSM 19664.</title>
        <authorList>
            <person name="Lucas S."/>
            <person name="Copeland A."/>
            <person name="Lapidus A."/>
            <person name="Glavina del Rio T."/>
            <person name="Dalin E."/>
            <person name="Tice H."/>
            <person name="Bruce D."/>
            <person name="Goodwin L."/>
            <person name="Pitluck S."/>
            <person name="Peters L."/>
            <person name="Mikhailova N."/>
            <person name="Lu M."/>
            <person name="Kyrpides N."/>
            <person name="Mavromatis K."/>
            <person name="Ivanova N."/>
            <person name="Brettin T."/>
            <person name="Detter J.C."/>
            <person name="Han C."/>
            <person name="Larimer F."/>
            <person name="Land M."/>
            <person name="Hauser L."/>
            <person name="Markowitz V."/>
            <person name="Cheng J.-F."/>
            <person name="Hugenholtz P."/>
            <person name="Woyke T."/>
            <person name="Wu D."/>
            <person name="Pukall R."/>
            <person name="Steenblock K."/>
            <person name="Brambilla E."/>
            <person name="Klenk H.-P."/>
            <person name="Eisen J.A."/>
        </authorList>
    </citation>
    <scope>NUCLEOTIDE SEQUENCE [LARGE SCALE GENOMIC DNA]</scope>
    <source>
        <strain evidence="9">DSM 19664 / LMG 22246 / CIP 109416 / KR-200</strain>
    </source>
</reference>
<dbReference type="SUPFAM" id="SSF53613">
    <property type="entry name" value="Ribokinase-like"/>
    <property type="match status" value="1"/>
</dbReference>
<dbReference type="AlphaFoldDB" id="K9ZYK0"/>
<dbReference type="Gene3D" id="3.40.1190.20">
    <property type="match status" value="1"/>
</dbReference>
<keyword evidence="5" id="KW-0067">ATP-binding</keyword>
<evidence type="ECO:0000313" key="8">
    <source>
        <dbReference type="EMBL" id="AFZ66279.1"/>
    </source>
</evidence>
<keyword evidence="9" id="KW-1185">Reference proteome</keyword>
<dbReference type="NCBIfam" id="TIGR03168">
    <property type="entry name" value="1-PFK"/>
    <property type="match status" value="1"/>
</dbReference>
<dbReference type="EMBL" id="CP003382">
    <property type="protein sequence ID" value="AFZ66279.1"/>
    <property type="molecule type" value="Genomic_DNA"/>
</dbReference>
<evidence type="ECO:0000256" key="4">
    <source>
        <dbReference type="ARBA" id="ARBA00022777"/>
    </source>
</evidence>
<dbReference type="PANTHER" id="PTHR46566">
    <property type="entry name" value="1-PHOSPHOFRUCTOKINASE-RELATED"/>
    <property type="match status" value="1"/>
</dbReference>
<evidence type="ECO:0000259" key="7">
    <source>
        <dbReference type="Pfam" id="PF00294"/>
    </source>
</evidence>
<dbReference type="PANTHER" id="PTHR46566:SF2">
    <property type="entry name" value="ATP-DEPENDENT 6-PHOSPHOFRUCTOKINASE ISOZYME 2"/>
    <property type="match status" value="1"/>
</dbReference>
<accession>K9ZYK0</accession>
<dbReference type="Proteomes" id="UP000010467">
    <property type="component" value="Chromosome"/>
</dbReference>
<protein>
    <submittedName>
        <fullName evidence="8">1-phosphofructokinase</fullName>
    </submittedName>
</protein>
<dbReference type="PIRSF" id="PIRSF000535">
    <property type="entry name" value="1PFK/6PFK/LacC"/>
    <property type="match status" value="1"/>
</dbReference>
<dbReference type="STRING" id="937777.Deipe_0700"/>
<dbReference type="InterPro" id="IPR029056">
    <property type="entry name" value="Ribokinase-like"/>
</dbReference>
<sequence>MIHTITLSPTLDLTYLVPDFRTDDTRRAQTVFRGAGGKGINVSRVAARLGCPTVALGFLGGTTGLEVGALLEAERVRTWFVPVAHNTRTNPIIQDPSGAQIRVSAPGPAVEPHDAERLYENLFSLRRPSWLLVSGSKPPGVPADFFARVIRRARQEDIPIVVDADGDELQRGVEAGADLIKPNQYELERLVGRELPSREAVLSAGREVLARGVRAVAVSLGAAGALLIRADGAWQAVPPRVTTQSAVGSGDSMVAGLCAKLGEGLDPASALRYGVACGTATAMTPGTELCQRSDVEQILQNVALTQLD</sequence>
<dbReference type="KEGG" id="dpd:Deipe_0700"/>
<evidence type="ECO:0000313" key="9">
    <source>
        <dbReference type="Proteomes" id="UP000010467"/>
    </source>
</evidence>